<keyword evidence="4" id="KW-1185">Reference proteome</keyword>
<dbReference type="CDD" id="cd18809">
    <property type="entry name" value="SF1_C_RecD"/>
    <property type="match status" value="1"/>
</dbReference>
<dbReference type="InterPro" id="IPR027785">
    <property type="entry name" value="UvrD-like_helicase_C"/>
</dbReference>
<evidence type="ECO:0000313" key="4">
    <source>
        <dbReference type="Proteomes" id="UP000683925"/>
    </source>
</evidence>
<protein>
    <recommendedName>
        <fullName evidence="2">UvrD-like helicase C-terminal domain-containing protein</fullName>
    </recommendedName>
</protein>
<evidence type="ECO:0000259" key="2">
    <source>
        <dbReference type="Pfam" id="PF13538"/>
    </source>
</evidence>
<keyword evidence="1" id="KW-0175">Coiled coil</keyword>
<dbReference type="OrthoDB" id="3691720at2759"/>
<proteinExistence type="predicted"/>
<sequence length="324" mass="38117">MRQLEKDQAEFIKERNYFNMMQEIKNKSIIRFTDEDKKEMDLYLEKKQLMNINFLDERDVHHSEKGLLYLKDVDPRLQKIILKIGETGTASLEIGDKAFQHSVNLQKGQMIRALSDVEEALLTTYDFVSKTLQRNPTYAQAGQKIRKYLLDSEYMELFGIDYVNGHFGMEYLERSIIQIKFIIQKLPNTCQVQISQIPINLGYARTIHCSQGSTFENVIMDLDMPERQQSGLLYTALSRVRRMDNLYLSGKLNQSMFKVRVSNQIKKFYEENIVEVSKYLENDSLKELLEKDFKDLLEQINEMSSDLRQALIQLKLEKVKIQNH</sequence>
<reference evidence="3" key="1">
    <citation type="submission" date="2021-01" db="EMBL/GenBank/DDBJ databases">
        <authorList>
            <consortium name="Genoscope - CEA"/>
            <person name="William W."/>
        </authorList>
    </citation>
    <scope>NUCLEOTIDE SEQUENCE</scope>
</reference>
<organism evidence="3 4">
    <name type="scientific">Paramecium octaurelia</name>
    <dbReference type="NCBI Taxonomy" id="43137"/>
    <lineage>
        <taxon>Eukaryota</taxon>
        <taxon>Sar</taxon>
        <taxon>Alveolata</taxon>
        <taxon>Ciliophora</taxon>
        <taxon>Intramacronucleata</taxon>
        <taxon>Oligohymenophorea</taxon>
        <taxon>Peniculida</taxon>
        <taxon>Parameciidae</taxon>
        <taxon>Paramecium</taxon>
    </lineage>
</organism>
<evidence type="ECO:0000313" key="3">
    <source>
        <dbReference type="EMBL" id="CAD8215535.1"/>
    </source>
</evidence>
<feature type="domain" description="UvrD-like helicase C-terminal" evidence="2">
    <location>
        <begin position="202"/>
        <end position="239"/>
    </location>
</feature>
<gene>
    <name evidence="3" type="ORF">POCTA_138.1.T2900001</name>
</gene>
<evidence type="ECO:0000256" key="1">
    <source>
        <dbReference type="SAM" id="Coils"/>
    </source>
</evidence>
<dbReference type="AlphaFoldDB" id="A0A8S1YM98"/>
<dbReference type="Pfam" id="PF13538">
    <property type="entry name" value="UvrD_C_2"/>
    <property type="match status" value="1"/>
</dbReference>
<accession>A0A8S1YM98</accession>
<feature type="coiled-coil region" evidence="1">
    <location>
        <begin position="286"/>
        <end position="317"/>
    </location>
</feature>
<comment type="caution">
    <text evidence="3">The sequence shown here is derived from an EMBL/GenBank/DDBJ whole genome shotgun (WGS) entry which is preliminary data.</text>
</comment>
<dbReference type="Proteomes" id="UP000683925">
    <property type="component" value="Unassembled WGS sequence"/>
</dbReference>
<dbReference type="EMBL" id="CAJJDP010000294">
    <property type="protein sequence ID" value="CAD8215535.1"/>
    <property type="molecule type" value="Genomic_DNA"/>
</dbReference>
<name>A0A8S1YM98_PAROT</name>